<feature type="region of interest" description="Disordered" evidence="1">
    <location>
        <begin position="168"/>
        <end position="195"/>
    </location>
</feature>
<dbReference type="InterPro" id="IPR036388">
    <property type="entry name" value="WH-like_DNA-bd_sf"/>
</dbReference>
<feature type="compositionally biased region" description="Basic and acidic residues" evidence="1">
    <location>
        <begin position="168"/>
        <end position="178"/>
    </location>
</feature>
<evidence type="ECO:0000313" key="2">
    <source>
        <dbReference type="EMBL" id="CDO51079.1"/>
    </source>
</evidence>
<sequence length="530" mass="57754">MDYSSKFAQAVRSHDGVALAALLSITNPGLATLGTSISESTLLQGLYSAFNSNKSFNKQLGKNDKLWIEVAKAHRNVAVEVAGTQNLQAAFERQLELLSAVNRAADATSGSGNSNGNQGSINSNLINSFENDAAVAAAAGGWVVLAMSTVSKELRRLAILADNSRAAKQRENSADASRKGVGIQYSEQDDSEENNLERASRAINRSFTICLNDRTHAKRRAVYFFFGELCKVYFHLHQKRNLIKYNLRVLATNVPAPTTTAGGGNEGDGRQANFPKAHIATYYFYSGVVAFIDREYAKARSGLEPCLRLCQSYPAAASAPALVTSNLQIIMLYLIPLRLLLLTPPTAPGAEAELKLPFVLPNRTRFPALHALYAPLLRALRAGDLHAYRSHAYGAARKVLVRRHLAAAIDRLELLVVYALISRVHAEIAKTGDPSRIGIDTLTRALSLSAVSPQVRRRRAQQPDAGTESADSTLPPSNEQEDDEEEETIEDGDTIAYLVQLISMGYIKGYVSPDNGVVVFRKTRPFVIEL</sequence>
<dbReference type="Proteomes" id="UP000242525">
    <property type="component" value="Unassembled WGS sequence"/>
</dbReference>
<feature type="region of interest" description="Disordered" evidence="1">
    <location>
        <begin position="453"/>
        <end position="488"/>
    </location>
</feature>
<dbReference type="InterPro" id="IPR045114">
    <property type="entry name" value="Csn12-like"/>
</dbReference>
<name>A0A0J9X2E7_GEOCN</name>
<reference evidence="2" key="1">
    <citation type="submission" date="2014-03" db="EMBL/GenBank/DDBJ databases">
        <authorList>
            <person name="Casaregola S."/>
        </authorList>
    </citation>
    <scope>NUCLEOTIDE SEQUENCE [LARGE SCALE GENOMIC DNA]</scope>
    <source>
        <strain evidence="2">CLIB 918</strain>
    </source>
</reference>
<protein>
    <submittedName>
        <fullName evidence="2">Similar to Saccharomyces cerevisiae YJR084W CSN12 Protein that forms a complex with Thp3p</fullName>
    </submittedName>
</protein>
<feature type="compositionally biased region" description="Acidic residues" evidence="1">
    <location>
        <begin position="479"/>
        <end position="488"/>
    </location>
</feature>
<dbReference type="GO" id="GO:0003723">
    <property type="term" value="F:RNA binding"/>
    <property type="evidence" value="ECO:0007669"/>
    <property type="project" value="InterPro"/>
</dbReference>
<organism evidence="2 3">
    <name type="scientific">Geotrichum candidum</name>
    <name type="common">Oospora lactis</name>
    <name type="synonym">Dipodascus geotrichum</name>
    <dbReference type="NCBI Taxonomy" id="1173061"/>
    <lineage>
        <taxon>Eukaryota</taxon>
        <taxon>Fungi</taxon>
        <taxon>Dikarya</taxon>
        <taxon>Ascomycota</taxon>
        <taxon>Saccharomycotina</taxon>
        <taxon>Dipodascomycetes</taxon>
        <taxon>Dipodascales</taxon>
        <taxon>Dipodascaceae</taxon>
        <taxon>Geotrichum</taxon>
    </lineage>
</organism>
<feature type="compositionally biased region" description="Polar residues" evidence="1">
    <location>
        <begin position="469"/>
        <end position="478"/>
    </location>
</feature>
<comment type="caution">
    <text evidence="2">The sequence shown here is derived from an EMBL/GenBank/DDBJ whole genome shotgun (WGS) entry which is preliminary data.</text>
</comment>
<evidence type="ECO:0000313" key="3">
    <source>
        <dbReference type="Proteomes" id="UP000242525"/>
    </source>
</evidence>
<dbReference type="PANTHER" id="PTHR12732:SF0">
    <property type="entry name" value="PCI DOMAIN-CONTAINING PROTEIN 2"/>
    <property type="match status" value="1"/>
</dbReference>
<dbReference type="Gene3D" id="1.10.10.10">
    <property type="entry name" value="Winged helix-like DNA-binding domain superfamily/Winged helix DNA-binding domain"/>
    <property type="match status" value="1"/>
</dbReference>
<keyword evidence="3" id="KW-1185">Reference proteome</keyword>
<gene>
    <name evidence="2" type="ORF">BN980_GECA01s00516g</name>
</gene>
<dbReference type="PANTHER" id="PTHR12732">
    <property type="entry name" value="UNCHARACTERIZED PROTEASOME COMPONENT REGION PCI-CONTAINING"/>
    <property type="match status" value="1"/>
</dbReference>
<dbReference type="OrthoDB" id="10252687at2759"/>
<evidence type="ECO:0000256" key="1">
    <source>
        <dbReference type="SAM" id="MobiDB-lite"/>
    </source>
</evidence>
<dbReference type="GO" id="GO:0003690">
    <property type="term" value="F:double-stranded DNA binding"/>
    <property type="evidence" value="ECO:0007669"/>
    <property type="project" value="InterPro"/>
</dbReference>
<proteinExistence type="predicted"/>
<accession>A0A0J9X2E7</accession>
<dbReference type="EMBL" id="CCBN010000001">
    <property type="protein sequence ID" value="CDO51079.1"/>
    <property type="molecule type" value="Genomic_DNA"/>
</dbReference>
<dbReference type="AlphaFoldDB" id="A0A0J9X2E7"/>
<dbReference type="SMART" id="SM00753">
    <property type="entry name" value="PAM"/>
    <property type="match status" value="1"/>
</dbReference>
<dbReference type="STRING" id="1173061.A0A0J9X2E7"/>